<dbReference type="KEGG" id="nre:BES08_19635"/>
<organism evidence="2 3">
    <name type="scientific">Novosphingobium resinovorum</name>
    <dbReference type="NCBI Taxonomy" id="158500"/>
    <lineage>
        <taxon>Bacteria</taxon>
        <taxon>Pseudomonadati</taxon>
        <taxon>Pseudomonadota</taxon>
        <taxon>Alphaproteobacteria</taxon>
        <taxon>Sphingomonadales</taxon>
        <taxon>Sphingomonadaceae</taxon>
        <taxon>Novosphingobium</taxon>
    </lineage>
</organism>
<dbReference type="eggNOG" id="COG5662">
    <property type="taxonomic scope" value="Bacteria"/>
</dbReference>
<evidence type="ECO:0000313" key="1">
    <source>
        <dbReference type="EMBL" id="AOR79105.1"/>
    </source>
</evidence>
<keyword evidence="2" id="KW-0472">Membrane</keyword>
<reference evidence="4" key="3">
    <citation type="journal article" date="2017" name="J. Biotechnol.">
        <title>Complete genome sequence of Novosphingobium resinovorum SA1, a versatile xenobiotic-degrading bacterium capable of utilizing sulfanilic acid.</title>
        <authorList>
            <person name="Hegedus B."/>
            <person name="Kos P.B."/>
            <person name="Balint B."/>
            <person name="Maroti G."/>
            <person name="Gan H.M."/>
            <person name="Perei K."/>
            <person name="Rakhely G."/>
        </authorList>
    </citation>
    <scope>NUCLEOTIDE SEQUENCE [LARGE SCALE GENOMIC DNA]</scope>
    <source>
        <strain evidence="4">SA1</strain>
    </source>
</reference>
<keyword evidence="4" id="KW-1185">Reference proteome</keyword>
<dbReference type="PATRIC" id="fig|158500.4.peg.1653"/>
<reference evidence="2 3" key="1">
    <citation type="submission" date="2014-03" db="EMBL/GenBank/DDBJ databases">
        <title>Whole genome sequence of Novosphingobium resinovorum KF1.</title>
        <authorList>
            <person name="Gan H.M."/>
            <person name="Gan H.Y."/>
            <person name="Chew T.H."/>
            <person name="Savka M.A."/>
        </authorList>
    </citation>
    <scope>NUCLEOTIDE SEQUENCE [LARGE SCALE GENOMIC DNA]</scope>
    <source>
        <strain evidence="2 3">KF1</strain>
    </source>
</reference>
<sequence>MTVSEEEFAAYADGELSGADGQRVADAIAADPTLSSRLQEQQRLRALLRGHFDPVAEEPVPESLTLMIAAAAAEDVEAEMIDAKSDEPARILDFTAARARRDRQTRAASSRRFTLPRWSGMGAAIAASLVLGLFFGTRIADDGAGVTSSGALVATGMLARGLDEKLASSDETGKLRILTSFRRSDGGYCRVYDAGASSGIACKDSEGWVLRRAMTNEATTHGEYRQAGSAAGDLMAAAQAMASGDPLDAAQERAARAARWSK</sequence>
<geneLocation type="plasmid" evidence="1 4">
    <name>pSA1</name>
</geneLocation>
<evidence type="ECO:0000313" key="2">
    <source>
        <dbReference type="EMBL" id="EZP82691.1"/>
    </source>
</evidence>
<dbReference type="Proteomes" id="UP000094626">
    <property type="component" value="Plasmid pSA1"/>
</dbReference>
<dbReference type="Proteomes" id="UP000024329">
    <property type="component" value="Unassembled WGS sequence"/>
</dbReference>
<dbReference type="OrthoDB" id="7502743at2"/>
<evidence type="ECO:0000313" key="4">
    <source>
        <dbReference type="Proteomes" id="UP000094626"/>
    </source>
</evidence>
<dbReference type="AlphaFoldDB" id="A0A031JY54"/>
<reference evidence="1" key="2">
    <citation type="submission" date="2016-08" db="EMBL/GenBank/DDBJ databases">
        <authorList>
            <person name="Seilhamer J.J."/>
        </authorList>
    </citation>
    <scope>NUCLEOTIDE SEQUENCE [LARGE SCALE GENOMIC DNA]</scope>
    <source>
        <strain evidence="1">SA1</strain>
        <plasmid evidence="1">pSA1</plasmid>
    </source>
</reference>
<name>A0A031JY54_9SPHN</name>
<dbReference type="EMBL" id="JFYZ01000005">
    <property type="protein sequence ID" value="EZP82691.1"/>
    <property type="molecule type" value="Genomic_DNA"/>
</dbReference>
<protein>
    <submittedName>
        <fullName evidence="1 2">Transcriptional regulator</fullName>
    </submittedName>
</protein>
<dbReference type="EMBL" id="CP017076">
    <property type="protein sequence ID" value="AOR79105.1"/>
    <property type="molecule type" value="Genomic_DNA"/>
</dbReference>
<accession>A0A031JY54</accession>
<keyword evidence="2" id="KW-0812">Transmembrane</keyword>
<dbReference type="RefSeq" id="WP_008832830.1">
    <property type="nucleotide sequence ID" value="NZ_CP017076.1"/>
</dbReference>
<keyword evidence="1" id="KW-0614">Plasmid</keyword>
<evidence type="ECO:0000313" key="3">
    <source>
        <dbReference type="Proteomes" id="UP000024329"/>
    </source>
</evidence>
<gene>
    <name evidence="1" type="ORF">BES08_19635</name>
    <name evidence="2" type="ORF">BV97_01615</name>
</gene>
<proteinExistence type="predicted"/>